<dbReference type="InterPro" id="IPR022674">
    <property type="entry name" value="G6P_DH_NAD-bd"/>
</dbReference>
<dbReference type="PANTHER" id="PTHR23429">
    <property type="entry name" value="GLUCOSE-6-PHOSPHATE 1-DEHYDROGENASE G6PD"/>
    <property type="match status" value="1"/>
</dbReference>
<proteinExistence type="inferred from homology"/>
<gene>
    <name evidence="7 10" type="primary">zwf</name>
    <name evidence="10" type="ORF">GCM10010995_09000</name>
</gene>
<feature type="binding site" evidence="7">
    <location>
        <position position="239"/>
    </location>
    <ligand>
        <name>substrate</name>
    </ligand>
</feature>
<dbReference type="Gene3D" id="3.40.50.720">
    <property type="entry name" value="NAD(P)-binding Rossmann-like Domain"/>
    <property type="match status" value="1"/>
</dbReference>
<dbReference type="Proteomes" id="UP000636949">
    <property type="component" value="Unassembled WGS sequence"/>
</dbReference>
<evidence type="ECO:0000313" key="11">
    <source>
        <dbReference type="Proteomes" id="UP000636949"/>
    </source>
</evidence>
<dbReference type="PANTHER" id="PTHR23429:SF0">
    <property type="entry name" value="GLUCOSE-6-PHOSPHATE 1-DEHYDROGENASE"/>
    <property type="match status" value="1"/>
</dbReference>
<sequence>MQKKLANGVIVIFGASGDLTARKLMPAIFSLYQQKDLSKSNIVLGVSRSEFDDESFRQKMQEALLEEHPKEKKAIDKFLSQVFYQQIDVYKDEGYVCLQKRLKALCKTHKLEHNFLFYLSTPPSLYYEIPQHIAKLGLNDEHDGYKRIIIEKPFGTDEQSAQALNAHLLQHYQESQLFRIDHYLGKETVQNLLVFRFANAIFEPLWNASHIENVQIYANEAIGLGSRAGYYDQNGAIRDMIQNHLLQLLGIVAMEPPAKMDAYSIRNETLKVFQSIRRFKSAEDIKENVVTGQYQEGCVQGVCKGGYRDEEGVAANSTTETYAAIRFFIDNWRWHDVPFYVRTGKRLNQRVSEVVINFKATPHPFFSQVQKITKFKNQLVIRIQPDEGIKLSFAAKEPGSGFKTHEVDMGFYYSDFAQKSMPTAYERLILDALQGDNTLFARNDAVEACWNIIDPIIQYVQKHGKSLLSFYPSGSFGPIEADKMLAELGHTWRNPSSVFKQKK</sequence>
<dbReference type="NCBIfam" id="TIGR00871">
    <property type="entry name" value="zwf"/>
    <property type="match status" value="1"/>
</dbReference>
<accession>A0A8J2Z3H4</accession>
<evidence type="ECO:0000256" key="2">
    <source>
        <dbReference type="ARBA" id="ARBA00009975"/>
    </source>
</evidence>
<keyword evidence="11" id="KW-1185">Reference proteome</keyword>
<dbReference type="InterPro" id="IPR036291">
    <property type="entry name" value="NAD(P)-bd_dom_sf"/>
</dbReference>
<evidence type="ECO:0000259" key="8">
    <source>
        <dbReference type="Pfam" id="PF00479"/>
    </source>
</evidence>
<feature type="binding site" evidence="7">
    <location>
        <position position="345"/>
    </location>
    <ligand>
        <name>substrate</name>
    </ligand>
</feature>
<protein>
    <recommendedName>
        <fullName evidence="7">Glucose-6-phosphate 1-dehydrogenase</fullName>
        <shortName evidence="7">G6PD</shortName>
        <ecNumber evidence="7">1.1.1.49</ecNumber>
    </recommendedName>
</protein>
<name>A0A8J2Z3H4_9GAMM</name>
<dbReference type="InterPro" id="IPR022675">
    <property type="entry name" value="G6P_DH_C"/>
</dbReference>
<dbReference type="GO" id="GO:0004345">
    <property type="term" value="F:glucose-6-phosphate dehydrogenase activity"/>
    <property type="evidence" value="ECO:0007669"/>
    <property type="project" value="UniProtKB-UniRule"/>
</dbReference>
<dbReference type="SUPFAM" id="SSF51735">
    <property type="entry name" value="NAD(P)-binding Rossmann-fold domains"/>
    <property type="match status" value="1"/>
</dbReference>
<keyword evidence="4 7" id="KW-0521">NADP</keyword>
<comment type="caution">
    <text evidence="7">Lacks conserved residue(s) required for the propagation of feature annotation.</text>
</comment>
<organism evidence="10 11">
    <name type="scientific">Cysteiniphilum litorale</name>
    <dbReference type="NCBI Taxonomy" id="2056700"/>
    <lineage>
        <taxon>Bacteria</taxon>
        <taxon>Pseudomonadati</taxon>
        <taxon>Pseudomonadota</taxon>
        <taxon>Gammaproteobacteria</taxon>
        <taxon>Thiotrichales</taxon>
        <taxon>Fastidiosibacteraceae</taxon>
        <taxon>Cysteiniphilum</taxon>
    </lineage>
</organism>
<evidence type="ECO:0000256" key="3">
    <source>
        <dbReference type="ARBA" id="ARBA00022526"/>
    </source>
</evidence>
<dbReference type="Gene3D" id="3.30.360.10">
    <property type="entry name" value="Dihydrodipicolinate Reductase, domain 2"/>
    <property type="match status" value="1"/>
</dbReference>
<dbReference type="HAMAP" id="MF_00966">
    <property type="entry name" value="G6PD"/>
    <property type="match status" value="1"/>
</dbReference>
<dbReference type="EMBL" id="BMJS01000007">
    <property type="protein sequence ID" value="GGF93967.1"/>
    <property type="molecule type" value="Genomic_DNA"/>
</dbReference>
<dbReference type="SUPFAM" id="SSF55347">
    <property type="entry name" value="Glyceraldehyde-3-phosphate dehydrogenase-like, C-terminal domain"/>
    <property type="match status" value="1"/>
</dbReference>
<dbReference type="GO" id="GO:0050661">
    <property type="term" value="F:NADP binding"/>
    <property type="evidence" value="ECO:0007669"/>
    <property type="project" value="UniProtKB-UniRule"/>
</dbReference>
<dbReference type="PIRSF" id="PIRSF000110">
    <property type="entry name" value="G6PD"/>
    <property type="match status" value="1"/>
</dbReference>
<evidence type="ECO:0000256" key="7">
    <source>
        <dbReference type="HAMAP-Rule" id="MF_00966"/>
    </source>
</evidence>
<dbReference type="InterPro" id="IPR001282">
    <property type="entry name" value="G6P_DH"/>
</dbReference>
<feature type="binding site" evidence="7">
    <location>
        <position position="182"/>
    </location>
    <ligand>
        <name>substrate</name>
    </ligand>
</feature>
<dbReference type="OrthoDB" id="9802739at2"/>
<dbReference type="Pfam" id="PF02781">
    <property type="entry name" value="G6PD_C"/>
    <property type="match status" value="1"/>
</dbReference>
<comment type="pathway">
    <text evidence="1 7">Carbohydrate degradation; pentose phosphate pathway; D-ribulose 5-phosphate from D-glucose 6-phosphate (oxidative stage): step 1/3.</text>
</comment>
<evidence type="ECO:0000313" key="10">
    <source>
        <dbReference type="EMBL" id="GGF93967.1"/>
    </source>
</evidence>
<dbReference type="GO" id="GO:0009051">
    <property type="term" value="P:pentose-phosphate shunt, oxidative branch"/>
    <property type="evidence" value="ECO:0007669"/>
    <property type="project" value="TreeGrafter"/>
</dbReference>
<evidence type="ECO:0000256" key="5">
    <source>
        <dbReference type="ARBA" id="ARBA00023002"/>
    </source>
</evidence>
<dbReference type="PRINTS" id="PR00079">
    <property type="entry name" value="G6PDHDRGNASE"/>
</dbReference>
<feature type="binding site" evidence="7">
    <location>
        <position position="186"/>
    </location>
    <ligand>
        <name>substrate</name>
    </ligand>
</feature>
<dbReference type="Pfam" id="PF00479">
    <property type="entry name" value="G6PD_N"/>
    <property type="match status" value="1"/>
</dbReference>
<feature type="binding site" evidence="7">
    <location>
        <position position="48"/>
    </location>
    <ligand>
        <name>NADP(+)</name>
        <dbReference type="ChEBI" id="CHEBI:58349"/>
    </ligand>
</feature>
<feature type="binding site" evidence="7">
    <location>
        <position position="152"/>
    </location>
    <ligand>
        <name>NADP(+)</name>
        <dbReference type="ChEBI" id="CHEBI:58349"/>
    </ligand>
</feature>
<keyword evidence="3 7" id="KW-0313">Glucose metabolism</keyword>
<evidence type="ECO:0000256" key="4">
    <source>
        <dbReference type="ARBA" id="ARBA00022857"/>
    </source>
</evidence>
<feature type="domain" description="Glucose-6-phosphate dehydrogenase C-terminal" evidence="9">
    <location>
        <begin position="193"/>
        <end position="493"/>
    </location>
</feature>
<feature type="active site" description="Proton acceptor" evidence="7">
    <location>
        <position position="244"/>
    </location>
</feature>
<comment type="similarity">
    <text evidence="2 7">Belongs to the glucose-6-phosphate dehydrogenase family.</text>
</comment>
<comment type="catalytic activity">
    <reaction evidence="7">
        <text>D-glucose 6-phosphate + NADP(+) = 6-phospho-D-glucono-1,5-lactone + NADPH + H(+)</text>
        <dbReference type="Rhea" id="RHEA:15841"/>
        <dbReference type="ChEBI" id="CHEBI:15378"/>
        <dbReference type="ChEBI" id="CHEBI:57783"/>
        <dbReference type="ChEBI" id="CHEBI:57955"/>
        <dbReference type="ChEBI" id="CHEBI:58349"/>
        <dbReference type="ChEBI" id="CHEBI:61548"/>
        <dbReference type="EC" id="1.1.1.49"/>
    </reaction>
</comment>
<dbReference type="RefSeq" id="WP_117001942.1">
    <property type="nucleotide sequence ID" value="NZ_BMJS01000007.1"/>
</dbReference>
<evidence type="ECO:0000256" key="1">
    <source>
        <dbReference type="ARBA" id="ARBA00004937"/>
    </source>
</evidence>
<comment type="caution">
    <text evidence="10">The sequence shown here is derived from an EMBL/GenBank/DDBJ whole genome shotgun (WGS) entry which is preliminary data.</text>
</comment>
<dbReference type="InterPro" id="IPR019796">
    <property type="entry name" value="G6P_DH_AS"/>
</dbReference>
<dbReference type="AlphaFoldDB" id="A0A8J2Z3H4"/>
<comment type="function">
    <text evidence="7">Catalyzes the oxidation of glucose 6-phosphate to 6-phosphogluconolactone.</text>
</comment>
<evidence type="ECO:0000256" key="6">
    <source>
        <dbReference type="ARBA" id="ARBA00023277"/>
    </source>
</evidence>
<feature type="binding site" evidence="7">
    <location>
        <begin position="88"/>
        <end position="89"/>
    </location>
    <ligand>
        <name>NADP(+)</name>
        <dbReference type="ChEBI" id="CHEBI:58349"/>
    </ligand>
</feature>
<dbReference type="PROSITE" id="PS00069">
    <property type="entry name" value="G6P_DEHYDROGENASE"/>
    <property type="match status" value="1"/>
</dbReference>
<dbReference type="UniPathway" id="UPA00115">
    <property type="reaction ID" value="UER00408"/>
</dbReference>
<reference evidence="10" key="1">
    <citation type="journal article" date="2014" name="Int. J. Syst. Evol. Microbiol.">
        <title>Complete genome sequence of Corynebacterium casei LMG S-19264T (=DSM 44701T), isolated from a smear-ripened cheese.</title>
        <authorList>
            <consortium name="US DOE Joint Genome Institute (JGI-PGF)"/>
            <person name="Walter F."/>
            <person name="Albersmeier A."/>
            <person name="Kalinowski J."/>
            <person name="Ruckert C."/>
        </authorList>
    </citation>
    <scope>NUCLEOTIDE SEQUENCE</scope>
    <source>
        <strain evidence="10">CGMCC 1.15758</strain>
    </source>
</reference>
<dbReference type="EC" id="1.1.1.49" evidence="7"/>
<reference evidence="10" key="2">
    <citation type="submission" date="2020-09" db="EMBL/GenBank/DDBJ databases">
        <authorList>
            <person name="Sun Q."/>
            <person name="Zhou Y."/>
        </authorList>
    </citation>
    <scope>NUCLEOTIDE SEQUENCE</scope>
    <source>
        <strain evidence="10">CGMCC 1.15758</strain>
    </source>
</reference>
<keyword evidence="6 7" id="KW-0119">Carbohydrate metabolism</keyword>
<feature type="binding site" evidence="7">
    <location>
        <position position="220"/>
    </location>
    <ligand>
        <name>substrate</name>
    </ligand>
</feature>
<feature type="domain" description="Glucose-6-phosphate dehydrogenase NAD-binding" evidence="8">
    <location>
        <begin position="11"/>
        <end position="191"/>
    </location>
</feature>
<evidence type="ECO:0000259" key="9">
    <source>
        <dbReference type="Pfam" id="PF02781"/>
    </source>
</evidence>
<dbReference type="GO" id="GO:0005829">
    <property type="term" value="C:cytosol"/>
    <property type="evidence" value="ECO:0007669"/>
    <property type="project" value="TreeGrafter"/>
</dbReference>
<dbReference type="GO" id="GO:0006006">
    <property type="term" value="P:glucose metabolic process"/>
    <property type="evidence" value="ECO:0007669"/>
    <property type="project" value="UniProtKB-KW"/>
</dbReference>
<keyword evidence="5 7" id="KW-0560">Oxidoreductase</keyword>